<sequence>MKEYKVSLPKELDDDLSILDQETISVKKEHQRLVIEKKKTPFETQNVSLRWFLLPALMCSVIFFIVFFTWGDKQISMTGDFSIATATMLLGLISGSFSFISIFINRKRKEKNPELSDIQWRNVPTIIGAFIVILMLGILSFFWIIGMMFEGASFDIYTATAIFFIFTAIINYLMIYAAYSFTSSMIVTILIVVIIGGVFFAMLTNSESRWWQHNFSFLGTNEAASSWQFNLTLMLSALLMVALIDYLFVNLKKSGYTGFKVASLRVLLTMVAISLGGVGFFPNNCTGQLHALHTKAAEMLVYLIVILIVSIRWILPKVTKEFLTISYGIAAVLVACNFLFQNIGYLSLTVFELLAFGLALSWILLLLQHIQQLAHLTNAVYEIRIEPIKEELAED</sequence>
<accession>A0A7X6D8T4</accession>
<dbReference type="InterPro" id="IPR009339">
    <property type="entry name" value="DUF998"/>
</dbReference>
<dbReference type="RefSeq" id="WP_167807103.1">
    <property type="nucleotide sequence ID" value="NZ_JAAVMB010000007.1"/>
</dbReference>
<feature type="transmembrane region" description="Helical" evidence="1">
    <location>
        <begin position="346"/>
        <end position="367"/>
    </location>
</feature>
<proteinExistence type="predicted"/>
<feature type="transmembrane region" description="Helical" evidence="1">
    <location>
        <begin position="322"/>
        <end position="340"/>
    </location>
</feature>
<evidence type="ECO:0000313" key="2">
    <source>
        <dbReference type="EMBL" id="NKC67919.1"/>
    </source>
</evidence>
<feature type="transmembrane region" description="Helical" evidence="1">
    <location>
        <begin position="125"/>
        <end position="145"/>
    </location>
</feature>
<feature type="transmembrane region" description="Helical" evidence="1">
    <location>
        <begin position="186"/>
        <end position="206"/>
    </location>
</feature>
<organism evidence="2 3">
    <name type="scientific">Vagococcus fluvialis</name>
    <dbReference type="NCBI Taxonomy" id="2738"/>
    <lineage>
        <taxon>Bacteria</taxon>
        <taxon>Bacillati</taxon>
        <taxon>Bacillota</taxon>
        <taxon>Bacilli</taxon>
        <taxon>Lactobacillales</taxon>
        <taxon>Enterococcaceae</taxon>
        <taxon>Vagococcus</taxon>
    </lineage>
</organism>
<feature type="transmembrane region" description="Helical" evidence="1">
    <location>
        <begin position="296"/>
        <end position="315"/>
    </location>
</feature>
<protein>
    <submittedName>
        <fullName evidence="2">DUF998 domain-containing protein</fullName>
    </submittedName>
</protein>
<evidence type="ECO:0000313" key="3">
    <source>
        <dbReference type="Proteomes" id="UP000521358"/>
    </source>
</evidence>
<dbReference type="Pfam" id="PF06197">
    <property type="entry name" value="DUF998"/>
    <property type="match status" value="1"/>
</dbReference>
<gene>
    <name evidence="2" type="ORF">HED35_07455</name>
</gene>
<feature type="transmembrane region" description="Helical" evidence="1">
    <location>
        <begin position="82"/>
        <end position="104"/>
    </location>
</feature>
<feature type="transmembrane region" description="Helical" evidence="1">
    <location>
        <begin position="226"/>
        <end position="249"/>
    </location>
</feature>
<reference evidence="2 3" key="1">
    <citation type="submission" date="2020-03" db="EMBL/GenBank/DDBJ databases">
        <title>Bacterial samples isolated from urine from healthy bovine heifers (Gyr breed).</title>
        <authorList>
            <person name="Giannattasio-Ferraz S."/>
            <person name="Maskeri L."/>
            <person name="Penido A."/>
            <person name="Barbosa-Stancioli E.F."/>
            <person name="Putonti C."/>
        </authorList>
    </citation>
    <scope>NUCLEOTIDE SEQUENCE [LARGE SCALE GENOMIC DNA]</scope>
    <source>
        <strain evidence="2 3">UFMG-H7</strain>
    </source>
</reference>
<dbReference type="Proteomes" id="UP000521358">
    <property type="component" value="Unassembled WGS sequence"/>
</dbReference>
<dbReference type="AlphaFoldDB" id="A0A7X6D8T4"/>
<name>A0A7X6D8T4_9ENTE</name>
<feature type="transmembrane region" description="Helical" evidence="1">
    <location>
        <begin position="47"/>
        <end position="70"/>
    </location>
</feature>
<feature type="transmembrane region" description="Helical" evidence="1">
    <location>
        <begin position="157"/>
        <end position="179"/>
    </location>
</feature>
<feature type="transmembrane region" description="Helical" evidence="1">
    <location>
        <begin position="261"/>
        <end position="281"/>
    </location>
</feature>
<dbReference type="EMBL" id="JAAVMB010000007">
    <property type="protein sequence ID" value="NKC67919.1"/>
    <property type="molecule type" value="Genomic_DNA"/>
</dbReference>
<keyword evidence="1" id="KW-1133">Transmembrane helix</keyword>
<evidence type="ECO:0000256" key="1">
    <source>
        <dbReference type="SAM" id="Phobius"/>
    </source>
</evidence>
<keyword evidence="1" id="KW-0812">Transmembrane</keyword>
<comment type="caution">
    <text evidence="2">The sequence shown here is derived from an EMBL/GenBank/DDBJ whole genome shotgun (WGS) entry which is preliminary data.</text>
</comment>
<keyword evidence="1" id="KW-0472">Membrane</keyword>